<keyword evidence="3" id="KW-1185">Reference proteome</keyword>
<feature type="transmembrane region" description="Helical" evidence="1">
    <location>
        <begin position="41"/>
        <end position="61"/>
    </location>
</feature>
<feature type="transmembrane region" description="Helical" evidence="1">
    <location>
        <begin position="255"/>
        <end position="278"/>
    </location>
</feature>
<dbReference type="Pfam" id="PF11750">
    <property type="entry name" value="DUF3307"/>
    <property type="match status" value="2"/>
</dbReference>
<keyword evidence="1" id="KW-1133">Transmembrane helix</keyword>
<feature type="transmembrane region" description="Helical" evidence="1">
    <location>
        <begin position="114"/>
        <end position="134"/>
    </location>
</feature>
<dbReference type="InterPro" id="IPR021737">
    <property type="entry name" value="Phage_phiKZ_Orf197"/>
</dbReference>
<feature type="transmembrane region" description="Helical" evidence="1">
    <location>
        <begin position="141"/>
        <end position="162"/>
    </location>
</feature>
<keyword evidence="1" id="KW-0812">Transmembrane</keyword>
<feature type="transmembrane region" description="Helical" evidence="1">
    <location>
        <begin position="215"/>
        <end position="234"/>
    </location>
</feature>
<gene>
    <name evidence="2" type="ORF">GTW09_02290</name>
</gene>
<comment type="caution">
    <text evidence="2">The sequence shown here is derived from an EMBL/GenBank/DDBJ whole genome shotgun (WGS) entry which is preliminary data.</text>
</comment>
<sequence length="281" mass="31025">MEHIGILIGLLVAHVIGDFYLQPASWVNSRNTKHLQSPALYLHALLHGVVALLLLLIISFVSYKQAGQLPSKGSIQQLTSLSIGIGPLCIVAIAVLFSHFIIDAIKSYAGSSTLAFAIDQAAHVAVLVLLWALLTNQFDALIIRIFTINHIHLAVFLAYLVILQPTSIFIKQLLSPWTKQLDELNKPKEAEHLVQLPIQTTLAMAGQRIGYLERLLMLTFVLMNQFAAIGFLIAAKSIFRFGNLTKSEDKKLTEYVLLGTFTSVAITIAIGLFTHWYISTP</sequence>
<feature type="transmembrane region" description="Helical" evidence="1">
    <location>
        <begin position="81"/>
        <end position="102"/>
    </location>
</feature>
<accession>A0A6L9MR76</accession>
<name>A0A6L9MR76_9ALTE</name>
<evidence type="ECO:0000313" key="2">
    <source>
        <dbReference type="EMBL" id="NDW20361.1"/>
    </source>
</evidence>
<protein>
    <submittedName>
        <fullName evidence="2">DUF3307 domain-containing protein</fullName>
    </submittedName>
</protein>
<dbReference type="EMBL" id="JAAAWP010000001">
    <property type="protein sequence ID" value="NDW20361.1"/>
    <property type="molecule type" value="Genomic_DNA"/>
</dbReference>
<reference evidence="2 3" key="1">
    <citation type="submission" date="2020-01" db="EMBL/GenBank/DDBJ databases">
        <title>Genomes of bacteria type strains.</title>
        <authorList>
            <person name="Chen J."/>
            <person name="Zhu S."/>
            <person name="Yang J."/>
        </authorList>
    </citation>
    <scope>NUCLEOTIDE SEQUENCE [LARGE SCALE GENOMIC DNA]</scope>
    <source>
        <strain evidence="2 3">LMG 22958</strain>
    </source>
</reference>
<evidence type="ECO:0000313" key="3">
    <source>
        <dbReference type="Proteomes" id="UP000478837"/>
    </source>
</evidence>
<dbReference type="Proteomes" id="UP000478837">
    <property type="component" value="Unassembled WGS sequence"/>
</dbReference>
<dbReference type="RefSeq" id="WP_163109724.1">
    <property type="nucleotide sequence ID" value="NZ_JAAAWP010000001.1"/>
</dbReference>
<organism evidence="2 3">
    <name type="scientific">Alteromonas hispanica</name>
    <dbReference type="NCBI Taxonomy" id="315421"/>
    <lineage>
        <taxon>Bacteria</taxon>
        <taxon>Pseudomonadati</taxon>
        <taxon>Pseudomonadota</taxon>
        <taxon>Gammaproteobacteria</taxon>
        <taxon>Alteromonadales</taxon>
        <taxon>Alteromonadaceae</taxon>
        <taxon>Alteromonas/Salinimonas group</taxon>
        <taxon>Alteromonas</taxon>
    </lineage>
</organism>
<dbReference type="AlphaFoldDB" id="A0A6L9MR76"/>
<keyword evidence="1" id="KW-0472">Membrane</keyword>
<evidence type="ECO:0000256" key="1">
    <source>
        <dbReference type="SAM" id="Phobius"/>
    </source>
</evidence>
<proteinExistence type="predicted"/>